<proteinExistence type="predicted"/>
<reference evidence="1" key="1">
    <citation type="journal article" date="2023" name="G3 (Bethesda)">
        <title>Whole genome assemblies of Zophobas morio and Tenebrio molitor.</title>
        <authorList>
            <person name="Kaur S."/>
            <person name="Stinson S.A."/>
            <person name="diCenzo G.C."/>
        </authorList>
    </citation>
    <scope>NUCLEOTIDE SEQUENCE</scope>
    <source>
        <strain evidence="1">QUZm001</strain>
    </source>
</reference>
<keyword evidence="2" id="KW-1185">Reference proteome</keyword>
<evidence type="ECO:0000313" key="1">
    <source>
        <dbReference type="EMBL" id="KAJ3657904.1"/>
    </source>
</evidence>
<gene>
    <name evidence="1" type="ORF">Zmor_009680</name>
</gene>
<sequence>MSDPLCHATSTVPINARVFLSRLHRRSNLGQHAEMKYGNARSSRHPRIITTTTRIRPVKPTSPMYIIKSARCARLAMLPIERTPAGIVGLRKLSKCPSTDKRRH</sequence>
<dbReference type="Proteomes" id="UP001168821">
    <property type="component" value="Unassembled WGS sequence"/>
</dbReference>
<comment type="caution">
    <text evidence="1">The sequence shown here is derived from an EMBL/GenBank/DDBJ whole genome shotgun (WGS) entry which is preliminary data.</text>
</comment>
<dbReference type="EMBL" id="JALNTZ010000003">
    <property type="protein sequence ID" value="KAJ3657904.1"/>
    <property type="molecule type" value="Genomic_DNA"/>
</dbReference>
<dbReference type="AlphaFoldDB" id="A0AA38IMS9"/>
<name>A0AA38IMS9_9CUCU</name>
<evidence type="ECO:0000313" key="2">
    <source>
        <dbReference type="Proteomes" id="UP001168821"/>
    </source>
</evidence>
<accession>A0AA38IMS9</accession>
<protein>
    <submittedName>
        <fullName evidence="1">Uncharacterized protein</fullName>
    </submittedName>
</protein>
<organism evidence="1 2">
    <name type="scientific">Zophobas morio</name>
    <dbReference type="NCBI Taxonomy" id="2755281"/>
    <lineage>
        <taxon>Eukaryota</taxon>
        <taxon>Metazoa</taxon>
        <taxon>Ecdysozoa</taxon>
        <taxon>Arthropoda</taxon>
        <taxon>Hexapoda</taxon>
        <taxon>Insecta</taxon>
        <taxon>Pterygota</taxon>
        <taxon>Neoptera</taxon>
        <taxon>Endopterygota</taxon>
        <taxon>Coleoptera</taxon>
        <taxon>Polyphaga</taxon>
        <taxon>Cucujiformia</taxon>
        <taxon>Tenebrionidae</taxon>
        <taxon>Zophobas</taxon>
    </lineage>
</organism>